<name>A0A1H3FST0_EUBBA</name>
<proteinExistence type="predicted"/>
<dbReference type="RefSeq" id="WP_090245260.1">
    <property type="nucleotide sequence ID" value="NZ_FNOU01000011.1"/>
</dbReference>
<dbReference type="Pfam" id="PF13649">
    <property type="entry name" value="Methyltransf_25"/>
    <property type="match status" value="1"/>
</dbReference>
<accession>A0A1H3FST0</accession>
<dbReference type="AlphaFoldDB" id="A0A1H3FST0"/>
<evidence type="ECO:0000313" key="3">
    <source>
        <dbReference type="EMBL" id="SDX93438.1"/>
    </source>
</evidence>
<dbReference type="PANTHER" id="PTHR43861">
    <property type="entry name" value="TRANS-ACONITATE 2-METHYLTRANSFERASE-RELATED"/>
    <property type="match status" value="1"/>
</dbReference>
<dbReference type="EMBL" id="FNOU01000011">
    <property type="protein sequence ID" value="SDX93438.1"/>
    <property type="molecule type" value="Genomic_DNA"/>
</dbReference>
<dbReference type="Proteomes" id="UP000199652">
    <property type="component" value="Unassembled WGS sequence"/>
</dbReference>
<dbReference type="SUPFAM" id="SSF53335">
    <property type="entry name" value="S-adenosyl-L-methionine-dependent methyltransferases"/>
    <property type="match status" value="1"/>
</dbReference>
<reference evidence="4" key="1">
    <citation type="submission" date="2016-10" db="EMBL/GenBank/DDBJ databases">
        <authorList>
            <person name="Varghese N."/>
            <person name="Submissions S."/>
        </authorList>
    </citation>
    <scope>NUCLEOTIDE SEQUENCE [LARGE SCALE GENOMIC DNA]</scope>
    <source>
        <strain evidence="4">VPI 5359</strain>
    </source>
</reference>
<organism evidence="3 4">
    <name type="scientific">Eubacterium barkeri</name>
    <name type="common">Clostridium barkeri</name>
    <dbReference type="NCBI Taxonomy" id="1528"/>
    <lineage>
        <taxon>Bacteria</taxon>
        <taxon>Bacillati</taxon>
        <taxon>Bacillota</taxon>
        <taxon>Clostridia</taxon>
        <taxon>Eubacteriales</taxon>
        <taxon>Eubacteriaceae</taxon>
        <taxon>Eubacterium</taxon>
    </lineage>
</organism>
<dbReference type="STRING" id="1528.SAMN04488579_11155"/>
<feature type="domain" description="Methyltransferase" evidence="2">
    <location>
        <begin position="71"/>
        <end position="164"/>
    </location>
</feature>
<evidence type="ECO:0000313" key="4">
    <source>
        <dbReference type="Proteomes" id="UP000199652"/>
    </source>
</evidence>
<dbReference type="InterPro" id="IPR041698">
    <property type="entry name" value="Methyltransf_25"/>
</dbReference>
<evidence type="ECO:0000256" key="1">
    <source>
        <dbReference type="ARBA" id="ARBA00022679"/>
    </source>
</evidence>
<keyword evidence="4" id="KW-1185">Reference proteome</keyword>
<dbReference type="InterPro" id="IPR029063">
    <property type="entry name" value="SAM-dependent_MTases_sf"/>
</dbReference>
<dbReference type="GO" id="GO:0032259">
    <property type="term" value="P:methylation"/>
    <property type="evidence" value="ECO:0007669"/>
    <property type="project" value="UniProtKB-KW"/>
</dbReference>
<gene>
    <name evidence="3" type="ORF">SAMN04488579_11155</name>
</gene>
<keyword evidence="1 3" id="KW-0808">Transferase</keyword>
<protein>
    <submittedName>
        <fullName evidence="3">Methyltransferase domain-containing protein</fullName>
    </submittedName>
</protein>
<evidence type="ECO:0000259" key="2">
    <source>
        <dbReference type="Pfam" id="PF13649"/>
    </source>
</evidence>
<sequence>MPYDINTILKKPELYKETGIPFWDDEHISKQMLKAHLNSEYEGASRSFAFIDQSVKWIKALVPSAEYPQLLDVGCGPGLYAERFAKAGYHVTGVDFSKRSIQHAVSSAEEQGLDITYHYQDYLQLALGERFNLVAMIYCDYGALSQSNRQRLLQRIYEHLKPGGRFLLDVFSMKKFAAFAERQTWERCPDGGFWTEQPHTVINGNYRYCDNVTLEQIVVLTQSEVSVYYLWTTYFTPESLIEEALAAGFKRCGVFSDVAGTTYSQESQTIAVLLEK</sequence>
<keyword evidence="3" id="KW-0489">Methyltransferase</keyword>
<dbReference type="CDD" id="cd02440">
    <property type="entry name" value="AdoMet_MTases"/>
    <property type="match status" value="1"/>
</dbReference>
<dbReference type="Gene3D" id="3.40.50.150">
    <property type="entry name" value="Vaccinia Virus protein VP39"/>
    <property type="match status" value="1"/>
</dbReference>
<dbReference type="GO" id="GO:0008168">
    <property type="term" value="F:methyltransferase activity"/>
    <property type="evidence" value="ECO:0007669"/>
    <property type="project" value="UniProtKB-KW"/>
</dbReference>
<dbReference type="OrthoDB" id="5522265at2"/>